<protein>
    <submittedName>
        <fullName evidence="3">Co-chaperonin GroES</fullName>
    </submittedName>
</protein>
<evidence type="ECO:0000256" key="1">
    <source>
        <dbReference type="ARBA" id="ARBA00006975"/>
    </source>
</evidence>
<dbReference type="InterPro" id="IPR037124">
    <property type="entry name" value="Chaperonin_GroES_sf"/>
</dbReference>
<accession>A0A221S405</accession>
<dbReference type="GO" id="GO:0051087">
    <property type="term" value="F:protein-folding chaperone binding"/>
    <property type="evidence" value="ECO:0007669"/>
    <property type="project" value="TreeGrafter"/>
</dbReference>
<dbReference type="PANTHER" id="PTHR10772">
    <property type="entry name" value="10 KDA HEAT SHOCK PROTEIN"/>
    <property type="match status" value="1"/>
</dbReference>
<dbReference type="Pfam" id="PF00166">
    <property type="entry name" value="Cpn10"/>
    <property type="match status" value="1"/>
</dbReference>
<dbReference type="Gene3D" id="2.30.33.40">
    <property type="entry name" value="GroES chaperonin"/>
    <property type="match status" value="1"/>
</dbReference>
<gene>
    <name evidence="3" type="primary">groES</name>
</gene>
<organism evidence="3">
    <name type="scientific">uncultured virus</name>
    <dbReference type="NCBI Taxonomy" id="340016"/>
    <lineage>
        <taxon>Viruses</taxon>
        <taxon>environmental samples</taxon>
    </lineage>
</organism>
<keyword evidence="2" id="KW-0143">Chaperone</keyword>
<evidence type="ECO:0000256" key="2">
    <source>
        <dbReference type="ARBA" id="ARBA00023186"/>
    </source>
</evidence>
<name>A0A221S405_9VIRU</name>
<dbReference type="PRINTS" id="PR00297">
    <property type="entry name" value="CHAPERONIN10"/>
</dbReference>
<dbReference type="SUPFAM" id="SSF50129">
    <property type="entry name" value="GroES-like"/>
    <property type="match status" value="1"/>
</dbReference>
<dbReference type="FunFam" id="2.30.33.40:FF:000001">
    <property type="entry name" value="10 kDa chaperonin"/>
    <property type="match status" value="1"/>
</dbReference>
<dbReference type="EMBL" id="KU971085">
    <property type="protein sequence ID" value="ASN63679.1"/>
    <property type="molecule type" value="Genomic_DNA"/>
</dbReference>
<dbReference type="GO" id="GO:0051082">
    <property type="term" value="F:unfolded protein binding"/>
    <property type="evidence" value="ECO:0007669"/>
    <property type="project" value="TreeGrafter"/>
</dbReference>
<dbReference type="GO" id="GO:0005524">
    <property type="term" value="F:ATP binding"/>
    <property type="evidence" value="ECO:0007669"/>
    <property type="project" value="InterPro"/>
</dbReference>
<reference evidence="3" key="1">
    <citation type="submission" date="2016-03" db="EMBL/GenBank/DDBJ databases">
        <title>Novel chaperonins are prevalent in the virioplankton and link to viral biology and ecology.</title>
        <authorList>
            <person name="Marine R.L."/>
            <person name="Nasko D.J."/>
            <person name="Polson S.W."/>
            <person name="Wommack K.E."/>
        </authorList>
    </citation>
    <scope>NUCLEOTIDE SEQUENCE</scope>
</reference>
<evidence type="ECO:0000313" key="3">
    <source>
        <dbReference type="EMBL" id="ASN63679.1"/>
    </source>
</evidence>
<dbReference type="InterPro" id="IPR011032">
    <property type="entry name" value="GroES-like_sf"/>
</dbReference>
<dbReference type="SMART" id="SM00883">
    <property type="entry name" value="Cpn10"/>
    <property type="match status" value="1"/>
</dbReference>
<dbReference type="GO" id="GO:0044183">
    <property type="term" value="F:protein folding chaperone"/>
    <property type="evidence" value="ECO:0007669"/>
    <property type="project" value="InterPro"/>
</dbReference>
<comment type="similarity">
    <text evidence="1">Belongs to the GroES chaperonin family.</text>
</comment>
<dbReference type="GO" id="GO:0046872">
    <property type="term" value="F:metal ion binding"/>
    <property type="evidence" value="ECO:0007669"/>
    <property type="project" value="TreeGrafter"/>
</dbReference>
<dbReference type="PANTHER" id="PTHR10772:SF58">
    <property type="entry name" value="CO-CHAPERONIN GROES"/>
    <property type="match status" value="1"/>
</dbReference>
<proteinExistence type="inferred from homology"/>
<sequence>MNKLEALFDAVIVKPIEAEETIYGNIIVPDMGKETNTIGKVIAVGTGRYTINGTEIAMKIKVGDKVILPTQGFTKLPFEGEEYWVGPENQILGRIVEELNVEQVLANTELTKEDQENLTDI</sequence>
<dbReference type="CDD" id="cd00320">
    <property type="entry name" value="cpn10"/>
    <property type="match status" value="1"/>
</dbReference>
<dbReference type="InterPro" id="IPR020818">
    <property type="entry name" value="Chaperonin_GroES"/>
</dbReference>